<feature type="compositionally biased region" description="Polar residues" evidence="10">
    <location>
        <begin position="751"/>
        <end position="760"/>
    </location>
</feature>
<evidence type="ECO:0000256" key="10">
    <source>
        <dbReference type="SAM" id="MobiDB-lite"/>
    </source>
</evidence>
<name>A0A5N6RND3_9ROSI</name>
<dbReference type="AlphaFoldDB" id="A0A5N6RND3"/>
<feature type="compositionally biased region" description="Polar residues" evidence="10">
    <location>
        <begin position="334"/>
        <end position="344"/>
    </location>
</feature>
<dbReference type="InterPro" id="IPR053793">
    <property type="entry name" value="PB1-like"/>
</dbReference>
<dbReference type="GO" id="GO:0003677">
    <property type="term" value="F:DNA binding"/>
    <property type="evidence" value="ECO:0007669"/>
    <property type="project" value="UniProtKB-KW"/>
</dbReference>
<dbReference type="PANTHER" id="PTHR31384">
    <property type="entry name" value="AUXIN RESPONSE FACTOR 4-RELATED"/>
    <property type="match status" value="1"/>
</dbReference>
<comment type="subunit">
    <text evidence="3 9">Homodimers and heterodimers.</text>
</comment>
<keyword evidence="8 9" id="KW-0927">Auxin signaling pathway</keyword>
<keyword evidence="6 9" id="KW-0804">Transcription</keyword>
<dbReference type="InterPro" id="IPR044835">
    <property type="entry name" value="ARF_plant"/>
</dbReference>
<feature type="domain" description="PB1" evidence="11">
    <location>
        <begin position="662"/>
        <end position="746"/>
    </location>
</feature>
<dbReference type="PROSITE" id="PS51745">
    <property type="entry name" value="PB1"/>
    <property type="match status" value="1"/>
</dbReference>
<proteinExistence type="inferred from homology"/>
<dbReference type="Proteomes" id="UP000327013">
    <property type="component" value="Chromosome 8"/>
</dbReference>
<dbReference type="Gene3D" id="2.40.330.10">
    <property type="entry name" value="DNA-binding pseudobarrel domain"/>
    <property type="match status" value="1"/>
</dbReference>
<evidence type="ECO:0000256" key="8">
    <source>
        <dbReference type="ARBA" id="ARBA00023294"/>
    </source>
</evidence>
<dbReference type="SUPFAM" id="SSF54277">
    <property type="entry name" value="CAD &amp; PB1 domains"/>
    <property type="match status" value="1"/>
</dbReference>
<dbReference type="GO" id="GO:0005634">
    <property type="term" value="C:nucleus"/>
    <property type="evidence" value="ECO:0007669"/>
    <property type="project" value="UniProtKB-SubCell"/>
</dbReference>
<evidence type="ECO:0000256" key="5">
    <source>
        <dbReference type="ARBA" id="ARBA00023125"/>
    </source>
</evidence>
<organism evidence="12 13">
    <name type="scientific">Carpinus fangiana</name>
    <dbReference type="NCBI Taxonomy" id="176857"/>
    <lineage>
        <taxon>Eukaryota</taxon>
        <taxon>Viridiplantae</taxon>
        <taxon>Streptophyta</taxon>
        <taxon>Embryophyta</taxon>
        <taxon>Tracheophyta</taxon>
        <taxon>Spermatophyta</taxon>
        <taxon>Magnoliopsida</taxon>
        <taxon>eudicotyledons</taxon>
        <taxon>Gunneridae</taxon>
        <taxon>Pentapetalae</taxon>
        <taxon>rosids</taxon>
        <taxon>fabids</taxon>
        <taxon>Fagales</taxon>
        <taxon>Betulaceae</taxon>
        <taxon>Carpinus</taxon>
    </lineage>
</organism>
<feature type="compositionally biased region" description="Polar residues" evidence="10">
    <location>
        <begin position="1"/>
        <end position="13"/>
    </location>
</feature>
<dbReference type="FunFam" id="3.10.20.90:FF:000047">
    <property type="entry name" value="Auxin response factor"/>
    <property type="match status" value="1"/>
</dbReference>
<dbReference type="PANTHER" id="PTHR31384:SF79">
    <property type="entry name" value="AUXIN RESPONSE FACTOR 2"/>
    <property type="match status" value="1"/>
</dbReference>
<dbReference type="GO" id="GO:0006355">
    <property type="term" value="P:regulation of DNA-templated transcription"/>
    <property type="evidence" value="ECO:0007669"/>
    <property type="project" value="InterPro"/>
</dbReference>
<dbReference type="Gene3D" id="3.10.20.90">
    <property type="entry name" value="Phosphatidylinositol 3-kinase Catalytic Subunit, Chain A, domain 1"/>
    <property type="match status" value="1"/>
</dbReference>
<evidence type="ECO:0000256" key="7">
    <source>
        <dbReference type="ARBA" id="ARBA00023242"/>
    </source>
</evidence>
<dbReference type="InterPro" id="IPR015300">
    <property type="entry name" value="DNA-bd_pseudobarrel_sf"/>
</dbReference>
<evidence type="ECO:0000256" key="9">
    <source>
        <dbReference type="RuleBase" id="RU004561"/>
    </source>
</evidence>
<dbReference type="Gene3D" id="2.30.30.1040">
    <property type="match status" value="1"/>
</dbReference>
<dbReference type="GO" id="GO:0009734">
    <property type="term" value="P:auxin-activated signaling pathway"/>
    <property type="evidence" value="ECO:0007669"/>
    <property type="project" value="UniProtKB-KW"/>
</dbReference>
<reference evidence="12 13" key="1">
    <citation type="submission" date="2019-06" db="EMBL/GenBank/DDBJ databases">
        <title>A chromosomal-level reference genome of Carpinus fangiana (Coryloideae, Betulaceae).</title>
        <authorList>
            <person name="Yang X."/>
            <person name="Wang Z."/>
            <person name="Zhang L."/>
            <person name="Hao G."/>
            <person name="Liu J."/>
            <person name="Yang Y."/>
        </authorList>
    </citation>
    <scope>NUCLEOTIDE SEQUENCE [LARGE SCALE GENOMIC DNA]</scope>
    <source>
        <strain evidence="12">Cfa_2016G</strain>
        <tissue evidence="12">Leaf</tissue>
    </source>
</reference>
<dbReference type="EMBL" id="CM017328">
    <property type="protein sequence ID" value="KAE8123792.1"/>
    <property type="molecule type" value="Genomic_DNA"/>
</dbReference>
<sequence length="779" mass="86735">MASSEVSVKGNSGHSDHSDVRNSTEGKKGHSTFSGTSKDAETALYKELWHACAGPLVTVPRENERVFYFPQGHIEQVEASTNQVAEQQMPMYELPSKILCRVINVQLKAEADTDEVFAQVTLIPEAKQDENAVEKEPPPPPQPRFHVHSFCKTLTASDTSTHGGFSVLRRHADECLPPLDMSRQPPTQELVAKDLHGNEWRFRHIFRAWHAILTKTMFTVYYKPRTSPAEFIVPYDQYMESLKNNHSIGMRFKMKFEGEEAPEQRFTGTIVGVEDADPNRWKTSKWRCLKVRWDETSTVPRPERVSPWKIEPALAPPALNPLPMSRPKRPRSNMVPSSPDSSVLTREGSSRVTLDPSPASGFSRVLQGQEFSTLRGNFTESNECDTAEKSVAWPPSLDDEKIDVVSASRQYGSENWMSSGRHEAVYTDLLSGFGVNADASPGTRASFVDQAAAAVNVTRKQSLDQEGKFNLLASPWSLIPSGLSLNLSASNLKGPVQGSDVAYQAQGNARYGSITEYPVLHCQRVEHPHPQGNWLMPPPAPCHFENLAHSRELMPKPMLVQQCESVKPKDGNYKLFGIPLISNPVTPEPVAPRRSMMNEPAGQLLNNTQQVHTNDSDQKSEQSRGSKSADNPLPLNEKQKSVQTCEQHSREVQGKALGGSTRSCTKVHKQGIALGRSVDLTKFNNYEELVAELDQLFEFGGELMAPQKNWLIVYTDDEGDMMLVGDDPWQEFCGMVRKIFIYTKEEVQKMNPSTLNSKGGENQLVAEGGDAKEVKSQPL</sequence>
<evidence type="ECO:0000256" key="6">
    <source>
        <dbReference type="ARBA" id="ARBA00023163"/>
    </source>
</evidence>
<evidence type="ECO:0000259" key="11">
    <source>
        <dbReference type="PROSITE" id="PS51745"/>
    </source>
</evidence>
<keyword evidence="13" id="KW-1185">Reference proteome</keyword>
<gene>
    <name evidence="12" type="ORF">FH972_018717</name>
</gene>
<comment type="similarity">
    <text evidence="2 9">Belongs to the ARF family.</text>
</comment>
<protein>
    <recommendedName>
        <fullName evidence="9">Auxin response factor</fullName>
    </recommendedName>
</protein>
<comment type="subcellular location">
    <subcellularLocation>
        <location evidence="1 9">Nucleus</location>
    </subcellularLocation>
</comment>
<feature type="region of interest" description="Disordered" evidence="10">
    <location>
        <begin position="610"/>
        <end position="662"/>
    </location>
</feature>
<evidence type="ECO:0000313" key="12">
    <source>
        <dbReference type="EMBL" id="KAE8123792.1"/>
    </source>
</evidence>
<evidence type="ECO:0000256" key="3">
    <source>
        <dbReference type="ARBA" id="ARBA00011726"/>
    </source>
</evidence>
<keyword evidence="4 9" id="KW-0805">Transcription regulation</keyword>
<evidence type="ECO:0000256" key="4">
    <source>
        <dbReference type="ARBA" id="ARBA00023015"/>
    </source>
</evidence>
<keyword evidence="5 9" id="KW-0238">DNA-binding</keyword>
<evidence type="ECO:0000256" key="2">
    <source>
        <dbReference type="ARBA" id="ARBA00007853"/>
    </source>
</evidence>
<feature type="region of interest" description="Disordered" evidence="10">
    <location>
        <begin position="316"/>
        <end position="363"/>
    </location>
</feature>
<evidence type="ECO:0000313" key="13">
    <source>
        <dbReference type="Proteomes" id="UP000327013"/>
    </source>
</evidence>
<comment type="function">
    <text evidence="9">Auxin response factors (ARFs) are transcriptional factors that bind specifically to the DNA sequence 5'-TGTCTC-3' found in the auxin-responsive promoter elements (AuxREs).</text>
</comment>
<dbReference type="InterPro" id="IPR033389">
    <property type="entry name" value="AUX/IAA_dom"/>
</dbReference>
<evidence type="ECO:0000256" key="1">
    <source>
        <dbReference type="ARBA" id="ARBA00004123"/>
    </source>
</evidence>
<feature type="compositionally biased region" description="Basic and acidic residues" evidence="10">
    <location>
        <begin position="14"/>
        <end position="28"/>
    </location>
</feature>
<dbReference type="SUPFAM" id="SSF101936">
    <property type="entry name" value="DNA-binding pseudobarrel domain"/>
    <property type="match status" value="1"/>
</dbReference>
<accession>A0A5N6RND3</accession>
<dbReference type="Pfam" id="PF02309">
    <property type="entry name" value="AUX_IAA"/>
    <property type="match status" value="1"/>
</dbReference>
<dbReference type="InterPro" id="IPR003340">
    <property type="entry name" value="B3_DNA-bd"/>
</dbReference>
<dbReference type="OrthoDB" id="1912783at2759"/>
<dbReference type="CDD" id="cd10017">
    <property type="entry name" value="B3_DNA"/>
    <property type="match status" value="1"/>
</dbReference>
<feature type="compositionally biased region" description="Basic and acidic residues" evidence="10">
    <location>
        <begin position="614"/>
        <end position="624"/>
    </location>
</feature>
<dbReference type="Pfam" id="PF02362">
    <property type="entry name" value="B3"/>
    <property type="match status" value="1"/>
</dbReference>
<feature type="region of interest" description="Disordered" evidence="10">
    <location>
        <begin position="1"/>
        <end position="36"/>
    </location>
</feature>
<dbReference type="Pfam" id="PF06507">
    <property type="entry name" value="ARF_AD"/>
    <property type="match status" value="1"/>
</dbReference>
<dbReference type="InterPro" id="IPR010525">
    <property type="entry name" value="ARF_dom"/>
</dbReference>
<dbReference type="FunFam" id="2.30.30.1040:FF:000001">
    <property type="entry name" value="Auxin response factor"/>
    <property type="match status" value="1"/>
</dbReference>
<feature type="region of interest" description="Disordered" evidence="10">
    <location>
        <begin position="751"/>
        <end position="779"/>
    </location>
</feature>
<feature type="compositionally biased region" description="Basic and acidic residues" evidence="10">
    <location>
        <begin position="769"/>
        <end position="779"/>
    </location>
</feature>
<keyword evidence="7 9" id="KW-0539">Nucleus</keyword>